<comment type="caution">
    <text evidence="1">The sequence shown here is derived from an EMBL/GenBank/DDBJ whole genome shotgun (WGS) entry which is preliminary data.</text>
</comment>
<evidence type="ECO:0000313" key="1">
    <source>
        <dbReference type="EMBL" id="KAG5597343.1"/>
    </source>
</evidence>
<dbReference type="OrthoDB" id="1690826at2759"/>
<keyword evidence="2" id="KW-1185">Reference proteome</keyword>
<dbReference type="Proteomes" id="UP000824120">
    <property type="component" value="Chromosome 7"/>
</dbReference>
<dbReference type="AlphaFoldDB" id="A0A9J5YBR8"/>
<dbReference type="EMBL" id="JACXVP010000007">
    <property type="protein sequence ID" value="KAG5597343.1"/>
    <property type="molecule type" value="Genomic_DNA"/>
</dbReference>
<sequence length="81" mass="9381">MGQTKGTRYPSGCYDWQELHRWTKGLSLKAFDSTRDNQGSMHENMINPRDKLYPGMIIQKLEDGWRDTPKSPQSIHKALSD</sequence>
<gene>
    <name evidence="1" type="ORF">H5410_038575</name>
</gene>
<organism evidence="1 2">
    <name type="scientific">Solanum commersonii</name>
    <name type="common">Commerson's wild potato</name>
    <name type="synonym">Commerson's nightshade</name>
    <dbReference type="NCBI Taxonomy" id="4109"/>
    <lineage>
        <taxon>Eukaryota</taxon>
        <taxon>Viridiplantae</taxon>
        <taxon>Streptophyta</taxon>
        <taxon>Embryophyta</taxon>
        <taxon>Tracheophyta</taxon>
        <taxon>Spermatophyta</taxon>
        <taxon>Magnoliopsida</taxon>
        <taxon>eudicotyledons</taxon>
        <taxon>Gunneridae</taxon>
        <taxon>Pentapetalae</taxon>
        <taxon>asterids</taxon>
        <taxon>lamiids</taxon>
        <taxon>Solanales</taxon>
        <taxon>Solanaceae</taxon>
        <taxon>Solanoideae</taxon>
        <taxon>Solaneae</taxon>
        <taxon>Solanum</taxon>
    </lineage>
</organism>
<accession>A0A9J5YBR8</accession>
<protein>
    <submittedName>
        <fullName evidence="1">Uncharacterized protein</fullName>
    </submittedName>
</protein>
<evidence type="ECO:0000313" key="2">
    <source>
        <dbReference type="Proteomes" id="UP000824120"/>
    </source>
</evidence>
<proteinExistence type="predicted"/>
<reference evidence="1 2" key="1">
    <citation type="submission" date="2020-09" db="EMBL/GenBank/DDBJ databases">
        <title>De no assembly of potato wild relative species, Solanum commersonii.</title>
        <authorList>
            <person name="Cho K."/>
        </authorList>
    </citation>
    <scope>NUCLEOTIDE SEQUENCE [LARGE SCALE GENOMIC DNA]</scope>
    <source>
        <strain evidence="1">LZ3.2</strain>
        <tissue evidence="1">Leaf</tissue>
    </source>
</reference>
<name>A0A9J5YBR8_SOLCO</name>